<organism evidence="1 2">
    <name type="scientific">Diphasiastrum complanatum</name>
    <name type="common">Issler's clubmoss</name>
    <name type="synonym">Lycopodium complanatum</name>
    <dbReference type="NCBI Taxonomy" id="34168"/>
    <lineage>
        <taxon>Eukaryota</taxon>
        <taxon>Viridiplantae</taxon>
        <taxon>Streptophyta</taxon>
        <taxon>Embryophyta</taxon>
        <taxon>Tracheophyta</taxon>
        <taxon>Lycopodiopsida</taxon>
        <taxon>Lycopodiales</taxon>
        <taxon>Lycopodiaceae</taxon>
        <taxon>Lycopodioideae</taxon>
        <taxon>Diphasiastrum</taxon>
    </lineage>
</organism>
<gene>
    <name evidence="1" type="ORF">O6H91_05G017400</name>
</gene>
<comment type="caution">
    <text evidence="1">The sequence shown here is derived from an EMBL/GenBank/DDBJ whole genome shotgun (WGS) entry which is preliminary data.</text>
</comment>
<keyword evidence="2" id="KW-1185">Reference proteome</keyword>
<dbReference type="Proteomes" id="UP001162992">
    <property type="component" value="Chromosome 5"/>
</dbReference>
<dbReference type="EMBL" id="CM055096">
    <property type="protein sequence ID" value="KAJ7554960.1"/>
    <property type="molecule type" value="Genomic_DNA"/>
</dbReference>
<reference evidence="2" key="1">
    <citation type="journal article" date="2024" name="Proc. Natl. Acad. Sci. U.S.A.">
        <title>Extraordinary preservation of gene collinearity over three hundred million years revealed in homosporous lycophytes.</title>
        <authorList>
            <person name="Li C."/>
            <person name="Wickell D."/>
            <person name="Kuo L.Y."/>
            <person name="Chen X."/>
            <person name="Nie B."/>
            <person name="Liao X."/>
            <person name="Peng D."/>
            <person name="Ji J."/>
            <person name="Jenkins J."/>
            <person name="Williams M."/>
            <person name="Shu S."/>
            <person name="Plott C."/>
            <person name="Barry K."/>
            <person name="Rajasekar S."/>
            <person name="Grimwood J."/>
            <person name="Han X."/>
            <person name="Sun S."/>
            <person name="Hou Z."/>
            <person name="He W."/>
            <person name="Dai G."/>
            <person name="Sun C."/>
            <person name="Schmutz J."/>
            <person name="Leebens-Mack J.H."/>
            <person name="Li F.W."/>
            <person name="Wang L."/>
        </authorList>
    </citation>
    <scope>NUCLEOTIDE SEQUENCE [LARGE SCALE GENOMIC DNA]</scope>
    <source>
        <strain evidence="2">cv. PW_Plant_1</strain>
    </source>
</reference>
<proteinExistence type="predicted"/>
<name>A0ACC2DLC5_DIPCM</name>
<evidence type="ECO:0000313" key="2">
    <source>
        <dbReference type="Proteomes" id="UP001162992"/>
    </source>
</evidence>
<accession>A0ACC2DLC5</accession>
<sequence length="223" mass="24835">MAAPDVAADDLEELKHLLAQSKRPRVQSLLSSEIEALEKVAHSSAALVQVAKVAPLQSLQKGAVVPEVQYTSLSTFSWDQDNDKVKVYFPLDGALQEKVSFNFDRSSFVVKVHDVAGKNYRCGIPKLNKAIDPDKSSVTVKPKRIIVTLKKHDNGNWSDLHYKEEKFKPNLGKEKDPMSGIMDLMKNMYDEGDEDMKKTIAKAWSEARSGKKSDPLSSGLNDF</sequence>
<protein>
    <submittedName>
        <fullName evidence="1">Uncharacterized protein</fullName>
    </submittedName>
</protein>
<evidence type="ECO:0000313" key="1">
    <source>
        <dbReference type="EMBL" id="KAJ7554960.1"/>
    </source>
</evidence>